<organism evidence="1 2">
    <name type="scientific">Pythium oligandrum</name>
    <name type="common">Mycoparasitic fungus</name>
    <dbReference type="NCBI Taxonomy" id="41045"/>
    <lineage>
        <taxon>Eukaryota</taxon>
        <taxon>Sar</taxon>
        <taxon>Stramenopiles</taxon>
        <taxon>Oomycota</taxon>
        <taxon>Peronosporomycetes</taxon>
        <taxon>Pythiales</taxon>
        <taxon>Pythiaceae</taxon>
        <taxon>Pythium</taxon>
    </lineage>
</organism>
<dbReference type="Proteomes" id="UP000794436">
    <property type="component" value="Unassembled WGS sequence"/>
</dbReference>
<dbReference type="AlphaFoldDB" id="A0A8K1CJE4"/>
<comment type="caution">
    <text evidence="1">The sequence shown here is derived from an EMBL/GenBank/DDBJ whole genome shotgun (WGS) entry which is preliminary data.</text>
</comment>
<evidence type="ECO:0000313" key="2">
    <source>
        <dbReference type="Proteomes" id="UP000794436"/>
    </source>
</evidence>
<proteinExistence type="predicted"/>
<dbReference type="EMBL" id="SPLM01000041">
    <property type="protein sequence ID" value="TMW64144.1"/>
    <property type="molecule type" value="Genomic_DNA"/>
</dbReference>
<accession>A0A8K1CJE4</accession>
<sequence length="134" mass="15820">MIVFGWRDCYRYDNKDIDFSLTKTYRHHSMESVSDTRISMMYGDGCVLIFRTLDPHRCVISEGEVDIKRDRRGRQKIEPKVEEAWIDVFMWALYRRSGPNGEHCASEAGGTLFVTPILEASFWLVERLQCMMKW</sequence>
<keyword evidence="2" id="KW-1185">Reference proteome</keyword>
<evidence type="ECO:0000313" key="1">
    <source>
        <dbReference type="EMBL" id="TMW64144.1"/>
    </source>
</evidence>
<name>A0A8K1CJE4_PYTOL</name>
<protein>
    <submittedName>
        <fullName evidence="1">Uncharacterized protein</fullName>
    </submittedName>
</protein>
<gene>
    <name evidence="1" type="ORF">Poli38472_014261</name>
</gene>
<reference evidence="1" key="1">
    <citation type="submission" date="2019-03" db="EMBL/GenBank/DDBJ databases">
        <title>Long read genome sequence of the mycoparasitic Pythium oligandrum ATCC 38472 isolated from sugarbeet rhizosphere.</title>
        <authorList>
            <person name="Gaulin E."/>
        </authorList>
    </citation>
    <scope>NUCLEOTIDE SEQUENCE</scope>
    <source>
        <strain evidence="1">ATCC 38472_TT</strain>
    </source>
</reference>